<protein>
    <submittedName>
        <fullName evidence="1">Uncharacterized protein</fullName>
    </submittedName>
</protein>
<reference evidence="1" key="1">
    <citation type="submission" date="2014-11" db="EMBL/GenBank/DDBJ databases">
        <authorList>
            <person name="Amaro Gonzalez C."/>
        </authorList>
    </citation>
    <scope>NUCLEOTIDE SEQUENCE</scope>
</reference>
<evidence type="ECO:0000313" key="1">
    <source>
        <dbReference type="EMBL" id="JAH00968.1"/>
    </source>
</evidence>
<dbReference type="AlphaFoldDB" id="A0A0E9PAU6"/>
<name>A0A0E9PAU6_ANGAN</name>
<sequence length="84" mass="9561">MSIVTNSSIRIAEFSVRITFPPIISLKRMYVKLSKFLLLFCVQLRSVVVNQRIFFCFCYLSLFTLVSLGSPTKSNGSQYNTAIL</sequence>
<reference evidence="1" key="2">
    <citation type="journal article" date="2015" name="Fish Shellfish Immunol.">
        <title>Early steps in the European eel (Anguilla anguilla)-Vibrio vulnificus interaction in the gills: Role of the RtxA13 toxin.</title>
        <authorList>
            <person name="Callol A."/>
            <person name="Pajuelo D."/>
            <person name="Ebbesson L."/>
            <person name="Teles M."/>
            <person name="MacKenzie S."/>
            <person name="Amaro C."/>
        </authorList>
    </citation>
    <scope>NUCLEOTIDE SEQUENCE</scope>
</reference>
<accession>A0A0E9PAU6</accession>
<proteinExistence type="predicted"/>
<organism evidence="1">
    <name type="scientific">Anguilla anguilla</name>
    <name type="common">European freshwater eel</name>
    <name type="synonym">Muraena anguilla</name>
    <dbReference type="NCBI Taxonomy" id="7936"/>
    <lineage>
        <taxon>Eukaryota</taxon>
        <taxon>Metazoa</taxon>
        <taxon>Chordata</taxon>
        <taxon>Craniata</taxon>
        <taxon>Vertebrata</taxon>
        <taxon>Euteleostomi</taxon>
        <taxon>Actinopterygii</taxon>
        <taxon>Neopterygii</taxon>
        <taxon>Teleostei</taxon>
        <taxon>Anguilliformes</taxon>
        <taxon>Anguillidae</taxon>
        <taxon>Anguilla</taxon>
    </lineage>
</organism>
<dbReference type="EMBL" id="GBXM01107609">
    <property type="protein sequence ID" value="JAH00968.1"/>
    <property type="molecule type" value="Transcribed_RNA"/>
</dbReference>